<dbReference type="InterPro" id="IPR022291">
    <property type="entry name" value="Bacteriocin_synth_cyclodeHase"/>
</dbReference>
<protein>
    <submittedName>
        <fullName evidence="2">TOMM leader peptide-binding protein</fullName>
    </submittedName>
</protein>
<accession>A0AAX1JCD5</accession>
<gene>
    <name evidence="2" type="ORF">I2456_06960</name>
    <name evidence="1" type="ORF">MKUB_12470</name>
</gene>
<reference evidence="2" key="3">
    <citation type="submission" date="2020-11" db="EMBL/GenBank/DDBJ databases">
        <title>Intraspecies plasmid and genomic variation of Mycobacterium kubicae revealed by the complete genome sequences of two clinical isolates.</title>
        <authorList>
            <person name="Hendrix J.R."/>
            <person name="Epperson L.E."/>
            <person name="Honda J.R."/>
            <person name="Strong M."/>
        </authorList>
    </citation>
    <scope>NUCLEOTIDE SEQUENCE</scope>
    <source>
        <strain evidence="2">JCM 13573</strain>
    </source>
</reference>
<evidence type="ECO:0000313" key="2">
    <source>
        <dbReference type="EMBL" id="QPI39219.1"/>
    </source>
</evidence>
<evidence type="ECO:0000313" key="1">
    <source>
        <dbReference type="EMBL" id="GFG63757.1"/>
    </source>
</evidence>
<proteinExistence type="predicted"/>
<keyword evidence="3" id="KW-1185">Reference proteome</keyword>
<dbReference type="Gene3D" id="3.40.50.720">
    <property type="entry name" value="NAD(P)-binding Rossmann-like Domain"/>
    <property type="match status" value="1"/>
</dbReference>
<reference evidence="1 3" key="1">
    <citation type="journal article" date="2019" name="Emerg. Microbes Infect.">
        <title>Comprehensive subspecies identification of 175 nontuberculous mycobacteria species based on 7547 genomic profiles.</title>
        <authorList>
            <person name="Matsumoto Y."/>
            <person name="Kinjo T."/>
            <person name="Motooka D."/>
            <person name="Nabeya D."/>
            <person name="Jung N."/>
            <person name="Uechi K."/>
            <person name="Horii T."/>
            <person name="Iida T."/>
            <person name="Fujita J."/>
            <person name="Nakamura S."/>
        </authorList>
    </citation>
    <scope>NUCLEOTIDE SEQUENCE [LARGE SCALE GENOMIC DNA]</scope>
    <source>
        <strain evidence="1 3">JCM 13573</strain>
    </source>
</reference>
<name>A0AAX1JCD5_9MYCO</name>
<evidence type="ECO:0000313" key="3">
    <source>
        <dbReference type="Proteomes" id="UP000465306"/>
    </source>
</evidence>
<sequence length="283" mass="29972">MPRATPSSYSLDPAMPVLLRPDGAVQVGWDPRRAVLIRPPSGMTATDLAALLRAMRSPVPIAELHRHARSRGLDLQEMTDLVGQLVSAGVVRGGQRRGRGRAASIRIHGRGPLSDLLVQALRCSGTKVGHSSQPHAGVAHPAVDLVVLSDYLVTDPRLVRDLHNGRVPHLPVRVRDGTGLVGPLVIPGVTSCLACADLHRSDRDAAWPAIAAQLRDAVGVADRATLLATAALALSQINQVIAAVRGQLASTDPPPALNATLEFDLATTSIVARRWTKHPLCPC</sequence>
<dbReference type="NCBIfam" id="TIGR03882">
    <property type="entry name" value="cyclo_dehyd_2"/>
    <property type="match status" value="1"/>
</dbReference>
<dbReference type="KEGG" id="mku:I2456_06960"/>
<dbReference type="AlphaFoldDB" id="A0AAX1JCD5"/>
<dbReference type="EMBL" id="BLKU01000003">
    <property type="protein sequence ID" value="GFG63757.1"/>
    <property type="molecule type" value="Genomic_DNA"/>
</dbReference>
<evidence type="ECO:0000313" key="4">
    <source>
        <dbReference type="Proteomes" id="UP000663583"/>
    </source>
</evidence>
<dbReference type="EMBL" id="CP065047">
    <property type="protein sequence ID" value="QPI39219.1"/>
    <property type="molecule type" value="Genomic_DNA"/>
</dbReference>
<organism evidence="2 4">
    <name type="scientific">Mycobacterium kubicae</name>
    <dbReference type="NCBI Taxonomy" id="120959"/>
    <lineage>
        <taxon>Bacteria</taxon>
        <taxon>Bacillati</taxon>
        <taxon>Actinomycetota</taxon>
        <taxon>Actinomycetes</taxon>
        <taxon>Mycobacteriales</taxon>
        <taxon>Mycobacteriaceae</taxon>
        <taxon>Mycobacterium</taxon>
        <taxon>Mycobacterium simiae complex</taxon>
    </lineage>
</organism>
<reference evidence="1" key="2">
    <citation type="submission" date="2020-02" db="EMBL/GenBank/DDBJ databases">
        <authorList>
            <person name="Matsumoto Y."/>
            <person name="Kinjo T."/>
            <person name="Motooka D."/>
            <person name="Nabeya D."/>
            <person name="Jung N."/>
            <person name="Uechi K."/>
            <person name="Horii T."/>
            <person name="Iida T."/>
            <person name="Fujita J."/>
            <person name="Nakamura S."/>
        </authorList>
    </citation>
    <scope>NUCLEOTIDE SEQUENCE</scope>
    <source>
        <strain evidence="1">JCM 13573</strain>
    </source>
</reference>
<dbReference type="Proteomes" id="UP000663583">
    <property type="component" value="Chromosome"/>
</dbReference>
<dbReference type="Proteomes" id="UP000465306">
    <property type="component" value="Unassembled WGS sequence"/>
</dbReference>
<dbReference type="RefSeq" id="WP_085075274.1">
    <property type="nucleotide sequence ID" value="NZ_BLKU01000003.1"/>
</dbReference>